<feature type="transmembrane region" description="Helical" evidence="1">
    <location>
        <begin position="117"/>
        <end position="136"/>
    </location>
</feature>
<sequence>MKASFALLCGLVFGAFGLFALAWTVLFVLRGELLNAGVTVGISVFCLGFIAPFPKVVSGSVRPVARCEGSEGTTFRPDRGVDMPLQLSLLGLVTAAAIYTIFAPIKQVSIPVPDSMRYALPLVCGLVVLLGIPMLLRTLSRGCSRYLRLSPDGIEIAEGWGAQVYDWKDVADITDEVPGRQSAVPGSVTFVLADSTTAAITARSITPDGSALRELSRFYWEHPEARVELTDGRAVERLDRMLADI</sequence>
<keyword evidence="1" id="KW-0812">Transmembrane</keyword>
<dbReference type="AlphaFoldDB" id="A0A5N5UVX6"/>
<dbReference type="Proteomes" id="UP000325690">
    <property type="component" value="Unassembled WGS sequence"/>
</dbReference>
<gene>
    <name evidence="2" type="ORF">MPHL21000_19130</name>
</gene>
<dbReference type="EMBL" id="ANBP01000034">
    <property type="protein sequence ID" value="KAB7753578.1"/>
    <property type="molecule type" value="Genomic_DNA"/>
</dbReference>
<keyword evidence="1" id="KW-0472">Membrane</keyword>
<evidence type="ECO:0000256" key="1">
    <source>
        <dbReference type="SAM" id="Phobius"/>
    </source>
</evidence>
<evidence type="ECO:0000313" key="3">
    <source>
        <dbReference type="Proteomes" id="UP000325690"/>
    </source>
</evidence>
<dbReference type="RefSeq" id="WP_003890263.1">
    <property type="nucleotide sequence ID" value="NZ_ANBO01000034.1"/>
</dbReference>
<name>A0A5N5UVX6_MYCPH</name>
<organism evidence="2 3">
    <name type="scientific">Mycolicibacterium phlei DSM 43239 = CCUG 21000</name>
    <dbReference type="NCBI Taxonomy" id="1226750"/>
    <lineage>
        <taxon>Bacteria</taxon>
        <taxon>Bacillati</taxon>
        <taxon>Actinomycetota</taxon>
        <taxon>Actinomycetes</taxon>
        <taxon>Mycobacteriales</taxon>
        <taxon>Mycobacteriaceae</taxon>
        <taxon>Mycolicibacterium</taxon>
    </lineage>
</organism>
<feature type="transmembrane region" description="Helical" evidence="1">
    <location>
        <begin position="34"/>
        <end position="53"/>
    </location>
</feature>
<evidence type="ECO:0000313" key="2">
    <source>
        <dbReference type="EMBL" id="KAB7753578.1"/>
    </source>
</evidence>
<accession>A0A5N5UVX6</accession>
<feature type="transmembrane region" description="Helical" evidence="1">
    <location>
        <begin position="85"/>
        <end position="105"/>
    </location>
</feature>
<reference evidence="2 3" key="1">
    <citation type="submission" date="2012-10" db="EMBL/GenBank/DDBJ databases">
        <title>The draft sequence of the Mycobacterium pheli genome.</title>
        <authorList>
            <person name="Pettersson B.M.F."/>
            <person name="Das S."/>
            <person name="Dasgupta S."/>
            <person name="Bhattacharya A."/>
            <person name="Kirsebom L.A."/>
        </authorList>
    </citation>
    <scope>NUCLEOTIDE SEQUENCE [LARGE SCALE GENOMIC DNA]</scope>
    <source>
        <strain evidence="2 3">CCUG 21000</strain>
    </source>
</reference>
<proteinExistence type="predicted"/>
<keyword evidence="1" id="KW-1133">Transmembrane helix</keyword>
<comment type="caution">
    <text evidence="2">The sequence shown here is derived from an EMBL/GenBank/DDBJ whole genome shotgun (WGS) entry which is preliminary data.</text>
</comment>
<protein>
    <submittedName>
        <fullName evidence="2">Uncharacterized protein</fullName>
    </submittedName>
</protein>
<keyword evidence="3" id="KW-1185">Reference proteome</keyword>
<dbReference type="GeneID" id="74301081"/>